<organism evidence="2">
    <name type="scientific">Anguilla anguilla</name>
    <name type="common">European freshwater eel</name>
    <name type="synonym">Muraena anguilla</name>
    <dbReference type="NCBI Taxonomy" id="7936"/>
    <lineage>
        <taxon>Eukaryota</taxon>
        <taxon>Metazoa</taxon>
        <taxon>Chordata</taxon>
        <taxon>Craniata</taxon>
        <taxon>Vertebrata</taxon>
        <taxon>Euteleostomi</taxon>
        <taxon>Actinopterygii</taxon>
        <taxon>Neopterygii</taxon>
        <taxon>Teleostei</taxon>
        <taxon>Anguilliformes</taxon>
        <taxon>Anguillidae</taxon>
        <taxon>Anguilla</taxon>
    </lineage>
</organism>
<proteinExistence type="predicted"/>
<reference evidence="2" key="2">
    <citation type="journal article" date="2015" name="Fish Shellfish Immunol.">
        <title>Early steps in the European eel (Anguilla anguilla)-Vibrio vulnificus interaction in the gills: Role of the RtxA13 toxin.</title>
        <authorList>
            <person name="Callol A."/>
            <person name="Pajuelo D."/>
            <person name="Ebbesson L."/>
            <person name="Teles M."/>
            <person name="MacKenzie S."/>
            <person name="Amaro C."/>
        </authorList>
    </citation>
    <scope>NUCLEOTIDE SEQUENCE</scope>
</reference>
<sequence length="23" mass="2806">MYHQRQKNHSTIFLAHQGKHKES</sequence>
<protein>
    <submittedName>
        <fullName evidence="2">Uncharacterized protein</fullName>
    </submittedName>
</protein>
<evidence type="ECO:0000256" key="1">
    <source>
        <dbReference type="SAM" id="MobiDB-lite"/>
    </source>
</evidence>
<reference evidence="2" key="1">
    <citation type="submission" date="2014-11" db="EMBL/GenBank/DDBJ databases">
        <authorList>
            <person name="Amaro Gonzalez C."/>
        </authorList>
    </citation>
    <scope>NUCLEOTIDE SEQUENCE</scope>
</reference>
<dbReference type="EMBL" id="GBXM01031397">
    <property type="protein sequence ID" value="JAH77180.1"/>
    <property type="molecule type" value="Transcribed_RNA"/>
</dbReference>
<accession>A0A0E9VIB2</accession>
<dbReference type="AlphaFoldDB" id="A0A0E9VIB2"/>
<name>A0A0E9VIB2_ANGAN</name>
<feature type="region of interest" description="Disordered" evidence="1">
    <location>
        <begin position="1"/>
        <end position="23"/>
    </location>
</feature>
<evidence type="ECO:0000313" key="2">
    <source>
        <dbReference type="EMBL" id="JAH77180.1"/>
    </source>
</evidence>